<dbReference type="HOGENOM" id="CLU_2232178_0_0_0"/>
<protein>
    <recommendedName>
        <fullName evidence="1">HTH Mu-type domain-containing protein</fullName>
    </recommendedName>
</protein>
<dbReference type="Proteomes" id="UP000008635">
    <property type="component" value="Chromosome"/>
</dbReference>
<dbReference type="PROSITE" id="PS51702">
    <property type="entry name" value="HTH_MU"/>
    <property type="match status" value="1"/>
</dbReference>
<feature type="domain" description="HTH Mu-type" evidence="1">
    <location>
        <begin position="1"/>
        <end position="17"/>
    </location>
</feature>
<keyword evidence="3" id="KW-1185">Reference proteome</keyword>
<gene>
    <name evidence="2" type="ordered locus">Deima_0589</name>
</gene>
<proteinExistence type="predicted"/>
<dbReference type="STRING" id="709986.Deima_0589"/>
<dbReference type="KEGG" id="dmr:Deima_0589"/>
<reference evidence="3" key="2">
    <citation type="submission" date="2011-01" db="EMBL/GenBank/DDBJ databases">
        <title>The complete genome of Deinococcus maricopensis DSM 21211.</title>
        <authorList>
            <consortium name="US DOE Joint Genome Institute (JGI-PGF)"/>
            <person name="Lucas S."/>
            <person name="Copeland A."/>
            <person name="Lapidus A."/>
            <person name="Goodwin L."/>
            <person name="Pitluck S."/>
            <person name="Kyrpides N."/>
            <person name="Mavromatis K."/>
            <person name="Pagani I."/>
            <person name="Ivanova N."/>
            <person name="Ovchinnikova G."/>
            <person name="Zeytun A."/>
            <person name="Detter J.C."/>
            <person name="Han C."/>
            <person name="Land M."/>
            <person name="Hauser L."/>
            <person name="Markowitz V."/>
            <person name="Cheng J.-F."/>
            <person name="Hugenholtz P."/>
            <person name="Woyke T."/>
            <person name="Wu D."/>
            <person name="Pukall R."/>
            <person name="Gehrich-Schroeter G."/>
            <person name="Brambilla E."/>
            <person name="Klenk H.-P."/>
            <person name="Eisen J.A."/>
        </authorList>
    </citation>
    <scope>NUCLEOTIDE SEQUENCE [LARGE SCALE GENOMIC DNA]</scope>
    <source>
        <strain evidence="3">DSM 21211 / LMG 22137 / NRRL B-23946 / LB-34</strain>
    </source>
</reference>
<dbReference type="InterPro" id="IPR003314">
    <property type="entry name" value="Mu-type_HTH"/>
</dbReference>
<accession>E8U5A9</accession>
<dbReference type="EMBL" id="CP002454">
    <property type="protein sequence ID" value="ADV66248.1"/>
    <property type="molecule type" value="Genomic_DNA"/>
</dbReference>
<dbReference type="AlphaFoldDB" id="E8U5A9"/>
<evidence type="ECO:0000313" key="2">
    <source>
        <dbReference type="EMBL" id="ADV66248.1"/>
    </source>
</evidence>
<dbReference type="GO" id="GO:0003677">
    <property type="term" value="F:DNA binding"/>
    <property type="evidence" value="ECO:0007669"/>
    <property type="project" value="InterPro"/>
</dbReference>
<evidence type="ECO:0000259" key="1">
    <source>
        <dbReference type="PROSITE" id="PS51702"/>
    </source>
</evidence>
<evidence type="ECO:0000313" key="3">
    <source>
        <dbReference type="Proteomes" id="UP000008635"/>
    </source>
</evidence>
<reference evidence="2 3" key="1">
    <citation type="journal article" date="2011" name="Stand. Genomic Sci.">
        <title>Complete genome sequence of Deinococcus maricopensis type strain (LB-34).</title>
        <authorList>
            <person name="Pukall R."/>
            <person name="Zeytun A."/>
            <person name="Lucas S."/>
            <person name="Lapidus A."/>
            <person name="Hammon N."/>
            <person name="Deshpande S."/>
            <person name="Nolan M."/>
            <person name="Cheng J.F."/>
            <person name="Pitluck S."/>
            <person name="Liolios K."/>
            <person name="Pagani I."/>
            <person name="Mikhailova N."/>
            <person name="Ivanova N."/>
            <person name="Mavromatis K."/>
            <person name="Pati A."/>
            <person name="Tapia R."/>
            <person name="Han C."/>
            <person name="Goodwin L."/>
            <person name="Chen A."/>
            <person name="Palaniappan K."/>
            <person name="Land M."/>
            <person name="Hauser L."/>
            <person name="Chang Y.J."/>
            <person name="Jeffries C.D."/>
            <person name="Brambilla E.M."/>
            <person name="Rohde M."/>
            <person name="Goker M."/>
            <person name="Detter J.C."/>
            <person name="Woyke T."/>
            <person name="Bristow J."/>
            <person name="Eisen J.A."/>
            <person name="Markowitz V."/>
            <person name="Hugenholtz P."/>
            <person name="Kyrpides N.C."/>
            <person name="Klenk H.P."/>
        </authorList>
    </citation>
    <scope>NUCLEOTIDE SEQUENCE [LARGE SCALE GENOMIC DNA]</scope>
    <source>
        <strain evidence="3">DSM 21211 / LMG 22137 / NRRL B-23946 / LB-34</strain>
    </source>
</reference>
<name>E8U5A9_DEIML</name>
<organism evidence="2 3">
    <name type="scientific">Deinococcus maricopensis (strain DSM 21211 / LMG 22137 / NRRL B-23946 / LB-34)</name>
    <dbReference type="NCBI Taxonomy" id="709986"/>
    <lineage>
        <taxon>Bacteria</taxon>
        <taxon>Thermotogati</taxon>
        <taxon>Deinococcota</taxon>
        <taxon>Deinococci</taxon>
        <taxon>Deinococcales</taxon>
        <taxon>Deinococcaceae</taxon>
        <taxon>Deinococcus</taxon>
    </lineage>
</organism>
<sequence length="87" mass="9161">MPAAARAAFAAGEERAALARLRNARDAQVPGSPGWALLERAVGVLLIHMLREVEGTFALERADAVLDAHGWPRPDLETLLGGAAPLP</sequence>